<keyword evidence="3" id="KW-1185">Reference proteome</keyword>
<reference evidence="2 3" key="1">
    <citation type="submission" date="2021-01" db="EMBL/GenBank/DDBJ databases">
        <title>Cercospora kikuchii MAFF 305040 whole genome shotgun sequence.</title>
        <authorList>
            <person name="Kashiwa T."/>
            <person name="Suzuki T."/>
        </authorList>
    </citation>
    <scope>NUCLEOTIDE SEQUENCE [LARGE SCALE GENOMIC DNA]</scope>
    <source>
        <strain evidence="2 3">MAFF 305040</strain>
    </source>
</reference>
<dbReference type="Proteomes" id="UP000825890">
    <property type="component" value="Unassembled WGS sequence"/>
</dbReference>
<accession>A0A9P3FH00</accession>
<sequence length="141" mass="15623">MDRNRQIQLDVPAKAEINLACEPSTQVFDRIAKYLATETAKQQAISDFGKIFKFELKGEGGGEWYLDLKNGGTIVAGKDYGEALDGKGPDITYIVNTPDFKELVDDPRYKALEYSFSGKLMVSGNKALVPQIVKILEMGKK</sequence>
<comment type="caution">
    <text evidence="2">The sequence shown here is derived from an EMBL/GenBank/DDBJ whole genome shotgun (WGS) entry which is preliminary data.</text>
</comment>
<dbReference type="RefSeq" id="XP_044661513.1">
    <property type="nucleotide sequence ID" value="XM_044805578.1"/>
</dbReference>
<dbReference type="Gene3D" id="3.30.1050.10">
    <property type="entry name" value="SCP2 sterol-binding domain"/>
    <property type="match status" value="1"/>
</dbReference>
<proteinExistence type="predicted"/>
<dbReference type="SUPFAM" id="SSF55718">
    <property type="entry name" value="SCP-like"/>
    <property type="match status" value="1"/>
</dbReference>
<gene>
    <name evidence="2" type="ORF">CKM354_001012700</name>
</gene>
<evidence type="ECO:0000313" key="3">
    <source>
        <dbReference type="Proteomes" id="UP000825890"/>
    </source>
</evidence>
<name>A0A9P3FH00_9PEZI</name>
<dbReference type="OrthoDB" id="5327538at2759"/>
<dbReference type="EMBL" id="BOLY01000007">
    <property type="protein sequence ID" value="GIZ47026.1"/>
    <property type="molecule type" value="Genomic_DNA"/>
</dbReference>
<dbReference type="GeneID" id="68295702"/>
<protein>
    <recommendedName>
        <fullName evidence="1">SCP2 domain-containing protein</fullName>
    </recommendedName>
</protein>
<evidence type="ECO:0000259" key="1">
    <source>
        <dbReference type="Pfam" id="PF02036"/>
    </source>
</evidence>
<dbReference type="InterPro" id="IPR003033">
    <property type="entry name" value="SCP2_sterol-bd_dom"/>
</dbReference>
<feature type="domain" description="SCP2" evidence="1">
    <location>
        <begin position="33"/>
        <end position="136"/>
    </location>
</feature>
<dbReference type="InterPro" id="IPR036527">
    <property type="entry name" value="SCP2_sterol-bd_dom_sf"/>
</dbReference>
<dbReference type="AlphaFoldDB" id="A0A9P3FH00"/>
<evidence type="ECO:0000313" key="2">
    <source>
        <dbReference type="EMBL" id="GIZ47026.1"/>
    </source>
</evidence>
<organism evidence="2 3">
    <name type="scientific">Cercospora kikuchii</name>
    <dbReference type="NCBI Taxonomy" id="84275"/>
    <lineage>
        <taxon>Eukaryota</taxon>
        <taxon>Fungi</taxon>
        <taxon>Dikarya</taxon>
        <taxon>Ascomycota</taxon>
        <taxon>Pezizomycotina</taxon>
        <taxon>Dothideomycetes</taxon>
        <taxon>Dothideomycetidae</taxon>
        <taxon>Mycosphaerellales</taxon>
        <taxon>Mycosphaerellaceae</taxon>
        <taxon>Cercospora</taxon>
    </lineage>
</organism>
<dbReference type="Pfam" id="PF02036">
    <property type="entry name" value="SCP2"/>
    <property type="match status" value="1"/>
</dbReference>